<comment type="function">
    <text evidence="1">May play an important role in spermatogenesis and/or testis development.</text>
</comment>
<feature type="region of interest" description="Disordered" evidence="7">
    <location>
        <begin position="68"/>
        <end position="99"/>
    </location>
</feature>
<organism evidence="8 9">
    <name type="scientific">Salvator merianae</name>
    <name type="common">Argentine black and white tegu</name>
    <name type="synonym">Tupinambis merianae</name>
    <dbReference type="NCBI Taxonomy" id="96440"/>
    <lineage>
        <taxon>Eukaryota</taxon>
        <taxon>Metazoa</taxon>
        <taxon>Chordata</taxon>
        <taxon>Craniata</taxon>
        <taxon>Vertebrata</taxon>
        <taxon>Euteleostomi</taxon>
        <taxon>Lepidosauria</taxon>
        <taxon>Squamata</taxon>
        <taxon>Bifurcata</taxon>
        <taxon>Unidentata</taxon>
        <taxon>Episquamata</taxon>
        <taxon>Laterata</taxon>
        <taxon>Teiioidea</taxon>
        <taxon>Teiidae</taxon>
        <taxon>Salvator</taxon>
    </lineage>
</organism>
<evidence type="ECO:0000256" key="7">
    <source>
        <dbReference type="SAM" id="MobiDB-lite"/>
    </source>
</evidence>
<reference evidence="8" key="1">
    <citation type="submission" date="2025-08" db="UniProtKB">
        <authorList>
            <consortium name="Ensembl"/>
        </authorList>
    </citation>
    <scope>IDENTIFICATION</scope>
</reference>
<proteinExistence type="predicted"/>
<dbReference type="GO" id="GO:0030154">
    <property type="term" value="P:cell differentiation"/>
    <property type="evidence" value="ECO:0007669"/>
    <property type="project" value="UniProtKB-KW"/>
</dbReference>
<evidence type="ECO:0000256" key="4">
    <source>
        <dbReference type="ARBA" id="ARBA00022553"/>
    </source>
</evidence>
<protein>
    <recommendedName>
        <fullName evidence="2">Male-enhanced antigen 1</fullName>
    </recommendedName>
</protein>
<keyword evidence="9" id="KW-1185">Reference proteome</keyword>
<evidence type="ECO:0000256" key="5">
    <source>
        <dbReference type="ARBA" id="ARBA00022782"/>
    </source>
</evidence>
<evidence type="ECO:0000256" key="3">
    <source>
        <dbReference type="ARBA" id="ARBA00022473"/>
    </source>
</evidence>
<dbReference type="AlphaFoldDB" id="A0A8D0BA88"/>
<name>A0A8D0BA88_SALMN</name>
<evidence type="ECO:0000256" key="1">
    <source>
        <dbReference type="ARBA" id="ARBA00002540"/>
    </source>
</evidence>
<accession>A0A8D0BA88</accession>
<keyword evidence="5" id="KW-0221">Differentiation</keyword>
<keyword evidence="6" id="KW-0744">Spermatogenesis</keyword>
<evidence type="ECO:0000313" key="8">
    <source>
        <dbReference type="Ensembl" id="ENSSMRP00000004797.1"/>
    </source>
</evidence>
<dbReference type="PANTHER" id="PTHR17005">
    <property type="entry name" value="MALE-ENHANCED ANTIGEN-1"/>
    <property type="match status" value="1"/>
</dbReference>
<dbReference type="Ensembl" id="ENSSMRT00000005654.1">
    <property type="protein sequence ID" value="ENSSMRP00000004797.1"/>
    <property type="gene ID" value="ENSSMRG00000003938.1"/>
</dbReference>
<sequence>GGGFLPSPRRFLPPFLSHYSTVNIVLEPVVMQKIGPEKICPKDHEELVLQETPYGTTDLVEKWRSEVTEEEEEEDGSNGYFYKSLDQDPDQGPATAEETYSCSSISMDPEHVELEKRAMSGIKLPTLRIPEAMRPHMTSSRIWYSKSHKPDRVRVGQSLDGSEDEGLWWNSISMKCCTFHELL</sequence>
<evidence type="ECO:0000256" key="2">
    <source>
        <dbReference type="ARBA" id="ARBA00022245"/>
    </source>
</evidence>
<reference evidence="8" key="2">
    <citation type="submission" date="2025-09" db="UniProtKB">
        <authorList>
            <consortium name="Ensembl"/>
        </authorList>
    </citation>
    <scope>IDENTIFICATION</scope>
</reference>
<dbReference type="Proteomes" id="UP000694421">
    <property type="component" value="Unplaced"/>
</dbReference>
<evidence type="ECO:0000313" key="9">
    <source>
        <dbReference type="Proteomes" id="UP000694421"/>
    </source>
</evidence>
<evidence type="ECO:0000256" key="6">
    <source>
        <dbReference type="ARBA" id="ARBA00022871"/>
    </source>
</evidence>
<dbReference type="GO" id="GO:0007283">
    <property type="term" value="P:spermatogenesis"/>
    <property type="evidence" value="ECO:0007669"/>
    <property type="project" value="UniProtKB-KW"/>
</dbReference>
<dbReference type="InterPro" id="IPR009685">
    <property type="entry name" value="MEA1"/>
</dbReference>
<keyword evidence="4" id="KW-0597">Phosphoprotein</keyword>
<dbReference type="Pfam" id="PF06910">
    <property type="entry name" value="MEA1"/>
    <property type="match status" value="1"/>
</dbReference>
<keyword evidence="3" id="KW-0217">Developmental protein</keyword>